<organism evidence="1 2">
    <name type="scientific">Chrysochromulina tobinii</name>
    <dbReference type="NCBI Taxonomy" id="1460289"/>
    <lineage>
        <taxon>Eukaryota</taxon>
        <taxon>Haptista</taxon>
        <taxon>Haptophyta</taxon>
        <taxon>Prymnesiophyceae</taxon>
        <taxon>Prymnesiales</taxon>
        <taxon>Chrysochromulinaceae</taxon>
        <taxon>Chrysochromulina</taxon>
    </lineage>
</organism>
<name>A0A0M0K045_9EUKA</name>
<proteinExistence type="predicted"/>
<dbReference type="AlphaFoldDB" id="A0A0M0K045"/>
<keyword evidence="2" id="KW-1185">Reference proteome</keyword>
<gene>
    <name evidence="1" type="ORF">Ctob_015416</name>
</gene>
<sequence length="130" mass="13453">MAGLVFQGDGAPSPATLGVALVLTARLAAELEDYPSVAELIAASESGTNPAHLSRARLALSTVVSETLAEMEAAELFTDASTSAAVSANGGAQPQSMEEAKSMHIRWAILELARARFAEDRPADWGSVGK</sequence>
<reference evidence="2" key="1">
    <citation type="journal article" date="2015" name="PLoS Genet.">
        <title>Genome Sequence and Transcriptome Analyses of Chrysochromulina tobin: Metabolic Tools for Enhanced Algal Fitness in the Prominent Order Prymnesiales (Haptophyceae).</title>
        <authorList>
            <person name="Hovde B.T."/>
            <person name="Deodato C.R."/>
            <person name="Hunsperger H.M."/>
            <person name="Ryken S.A."/>
            <person name="Yost W."/>
            <person name="Jha R.K."/>
            <person name="Patterson J."/>
            <person name="Monnat R.J. Jr."/>
            <person name="Barlow S.B."/>
            <person name="Starkenburg S.R."/>
            <person name="Cattolico R.A."/>
        </authorList>
    </citation>
    <scope>NUCLEOTIDE SEQUENCE</scope>
    <source>
        <strain evidence="2">CCMP291</strain>
    </source>
</reference>
<comment type="caution">
    <text evidence="1">The sequence shown here is derived from an EMBL/GenBank/DDBJ whole genome shotgun (WGS) entry which is preliminary data.</text>
</comment>
<protein>
    <submittedName>
        <fullName evidence="1">Uncharacterized protein</fullName>
    </submittedName>
</protein>
<dbReference type="Proteomes" id="UP000037460">
    <property type="component" value="Unassembled WGS sequence"/>
</dbReference>
<accession>A0A0M0K045</accession>
<evidence type="ECO:0000313" key="1">
    <source>
        <dbReference type="EMBL" id="KOO32175.1"/>
    </source>
</evidence>
<dbReference type="EMBL" id="JWZX01001834">
    <property type="protein sequence ID" value="KOO32175.1"/>
    <property type="molecule type" value="Genomic_DNA"/>
</dbReference>
<evidence type="ECO:0000313" key="2">
    <source>
        <dbReference type="Proteomes" id="UP000037460"/>
    </source>
</evidence>